<proteinExistence type="predicted"/>
<dbReference type="InterPro" id="IPR052336">
    <property type="entry name" value="MlaD_Phospholipid_Transporter"/>
</dbReference>
<feature type="domain" description="Mce/MlaD" evidence="2">
    <location>
        <begin position="37"/>
        <end position="114"/>
    </location>
</feature>
<sequence length="315" mass="34889">MKISKELKAGAIAVLSIVAFVVMFQFMRGKNMFTRDNTYLVQYENVDGLKRSSEVQINGMKVGQVDEIIPKTEENGKIYFLVKLLVDPDFKFSKNSTVEITEPGFMSSKILKINAEYDDPIAQDGDMLKSSVKRSMLESLGGEVGPISDQLKQVLKTVDSLGNNANKIFDDQNRREIAMLLTNLNQVAKALQTTAHQANALISSNHPKMNRVLDNADKVMLTTNAAVGKYGQLAESIDTQKLNETISSLDATIGKLNGVVSSIERGEGSLGKVMKDEQLYHNLQESTQSLNELLKDFKENPKRYVNISVFGKSGK</sequence>
<organism evidence="3 4">
    <name type="scientific">Bergeyella zoohelcum</name>
    <dbReference type="NCBI Taxonomy" id="1015"/>
    <lineage>
        <taxon>Bacteria</taxon>
        <taxon>Pseudomonadati</taxon>
        <taxon>Bacteroidota</taxon>
        <taxon>Flavobacteriia</taxon>
        <taxon>Flavobacteriales</taxon>
        <taxon>Weeksellaceae</taxon>
        <taxon>Bergeyella</taxon>
    </lineage>
</organism>
<dbReference type="Pfam" id="PF02470">
    <property type="entry name" value="MlaD"/>
    <property type="match status" value="1"/>
</dbReference>
<name>A0A7Z8YQR0_9FLAO</name>
<dbReference type="Gene3D" id="1.20.58.70">
    <property type="match status" value="1"/>
</dbReference>
<dbReference type="RefSeq" id="WP_125151097.1">
    <property type="nucleotide sequence ID" value="NZ_UYIV01000001.1"/>
</dbReference>
<keyword evidence="1" id="KW-0812">Transmembrane</keyword>
<dbReference type="Proteomes" id="UP000270205">
    <property type="component" value="Unassembled WGS sequence"/>
</dbReference>
<comment type="caution">
    <text evidence="3">The sequence shown here is derived from an EMBL/GenBank/DDBJ whole genome shotgun (WGS) entry which is preliminary data.</text>
</comment>
<keyword evidence="1" id="KW-1133">Transmembrane helix</keyword>
<evidence type="ECO:0000256" key="1">
    <source>
        <dbReference type="SAM" id="Phobius"/>
    </source>
</evidence>
<evidence type="ECO:0000313" key="4">
    <source>
        <dbReference type="Proteomes" id="UP000270205"/>
    </source>
</evidence>
<gene>
    <name evidence="3" type="ORF">NCTC12929_01105</name>
</gene>
<reference evidence="3 4" key="1">
    <citation type="submission" date="2018-11" db="EMBL/GenBank/DDBJ databases">
        <authorList>
            <consortium name="Pathogen Informatics"/>
        </authorList>
    </citation>
    <scope>NUCLEOTIDE SEQUENCE [LARGE SCALE GENOMIC DNA]</scope>
    <source>
        <strain evidence="3 4">NCTC12929</strain>
    </source>
</reference>
<evidence type="ECO:0000313" key="3">
    <source>
        <dbReference type="EMBL" id="VDH03785.1"/>
    </source>
</evidence>
<protein>
    <submittedName>
        <fullName evidence="3">Virulence factor Mce family protein</fullName>
    </submittedName>
</protein>
<dbReference type="AlphaFoldDB" id="A0A7Z8YQR0"/>
<evidence type="ECO:0000259" key="2">
    <source>
        <dbReference type="Pfam" id="PF02470"/>
    </source>
</evidence>
<dbReference type="PANTHER" id="PTHR33371:SF4">
    <property type="entry name" value="INTERMEMBRANE PHOSPHOLIPID TRANSPORT SYSTEM BINDING PROTEIN MLAD"/>
    <property type="match status" value="1"/>
</dbReference>
<accession>A0A7Z8YQR0</accession>
<dbReference type="EMBL" id="UYIV01000001">
    <property type="protein sequence ID" value="VDH03785.1"/>
    <property type="molecule type" value="Genomic_DNA"/>
</dbReference>
<dbReference type="InterPro" id="IPR003399">
    <property type="entry name" value="Mce/MlaD"/>
</dbReference>
<dbReference type="PANTHER" id="PTHR33371">
    <property type="entry name" value="INTERMEMBRANE PHOSPHOLIPID TRANSPORT SYSTEM BINDING PROTEIN MLAD-RELATED"/>
    <property type="match status" value="1"/>
</dbReference>
<feature type="transmembrane region" description="Helical" evidence="1">
    <location>
        <begin position="7"/>
        <end position="27"/>
    </location>
</feature>
<keyword evidence="1" id="KW-0472">Membrane</keyword>